<dbReference type="InterPro" id="IPR000835">
    <property type="entry name" value="HTH_MarR-typ"/>
</dbReference>
<dbReference type="EMBL" id="CP032153">
    <property type="protein sequence ID" value="AYN22209.1"/>
    <property type="molecule type" value="Genomic_DNA"/>
</dbReference>
<dbReference type="Gene3D" id="1.10.10.10">
    <property type="entry name" value="Winged helix-like DNA-binding domain superfamily/Winged helix DNA-binding domain"/>
    <property type="match status" value="1"/>
</dbReference>
<feature type="domain" description="HTH marR-type" evidence="1">
    <location>
        <begin position="7"/>
        <end position="139"/>
    </location>
</feature>
<dbReference type="SUPFAM" id="SSF46785">
    <property type="entry name" value="Winged helix' DNA-binding domain"/>
    <property type="match status" value="1"/>
</dbReference>
<sequence>MPTPFKHRNLPHLFLSAREVLMQRFRPVLSEAGISEQQWRVLRTLYDIDSLDAATLALQAQILAPSLTRMLRVLEQGNLIQRCADPADLRRQVISLSEQGRLTVAGLSPRIETIYQELEQAIGPDLLNALYDNIDVMIERIQIR</sequence>
<evidence type="ECO:0000313" key="2">
    <source>
        <dbReference type="EMBL" id="AYN22209.1"/>
    </source>
</evidence>
<dbReference type="PROSITE" id="PS50995">
    <property type="entry name" value="HTH_MARR_2"/>
    <property type="match status" value="1"/>
</dbReference>
<proteinExistence type="predicted"/>
<dbReference type="InterPro" id="IPR036388">
    <property type="entry name" value="WH-like_DNA-bd_sf"/>
</dbReference>
<organism evidence="2 3">
    <name type="scientific">Alcaligenes aquatilis</name>
    <dbReference type="NCBI Taxonomy" id="323284"/>
    <lineage>
        <taxon>Bacteria</taxon>
        <taxon>Pseudomonadati</taxon>
        <taxon>Pseudomonadota</taxon>
        <taxon>Betaproteobacteria</taxon>
        <taxon>Burkholderiales</taxon>
        <taxon>Alcaligenaceae</taxon>
        <taxon>Alcaligenes</taxon>
    </lineage>
</organism>
<dbReference type="OrthoDB" id="8588347at2"/>
<dbReference type="PANTHER" id="PTHR39515">
    <property type="entry name" value="CONSERVED PROTEIN"/>
    <property type="match status" value="1"/>
</dbReference>
<dbReference type="GO" id="GO:0045892">
    <property type="term" value="P:negative regulation of DNA-templated transcription"/>
    <property type="evidence" value="ECO:0007669"/>
    <property type="project" value="InterPro"/>
</dbReference>
<dbReference type="Proteomes" id="UP000268070">
    <property type="component" value="Chromosome"/>
</dbReference>
<dbReference type="InterPro" id="IPR052526">
    <property type="entry name" value="HTH-type_Bedaq_tolerance"/>
</dbReference>
<dbReference type="AlphaFoldDB" id="A0A3G2HYX2"/>
<dbReference type="NCBIfam" id="TIGR02337">
    <property type="entry name" value="HpaR"/>
    <property type="match status" value="1"/>
</dbReference>
<dbReference type="PANTHER" id="PTHR39515:SF2">
    <property type="entry name" value="HTH-TYPE TRANSCRIPTIONAL REGULATOR RV0880"/>
    <property type="match status" value="1"/>
</dbReference>
<evidence type="ECO:0000313" key="3">
    <source>
        <dbReference type="Proteomes" id="UP000268070"/>
    </source>
</evidence>
<gene>
    <name evidence="2" type="primary">hpaR</name>
    <name evidence="2" type="ORF">D3M96_17665</name>
</gene>
<name>A0A3G2HYX2_9BURK</name>
<dbReference type="SMART" id="SM00347">
    <property type="entry name" value="HTH_MARR"/>
    <property type="match status" value="1"/>
</dbReference>
<dbReference type="RefSeq" id="WP_121739725.1">
    <property type="nucleotide sequence ID" value="NZ_CP032153.1"/>
</dbReference>
<dbReference type="Pfam" id="PF01047">
    <property type="entry name" value="MarR"/>
    <property type="match status" value="1"/>
</dbReference>
<dbReference type="KEGG" id="aaqu:D3M96_17665"/>
<protein>
    <submittedName>
        <fullName evidence="2">Homoprotocatechuate degradation operon regulator HpaR</fullName>
    </submittedName>
</protein>
<reference evidence="2 3" key="1">
    <citation type="submission" date="2018-09" db="EMBL/GenBank/DDBJ databases">
        <title>Complete genome sequence of the hydrocarbonoclastic bacterium Alcaligenes aquatilis QD168, isolated from a crude-oil polluted marine sediment of Central Chile.</title>
        <authorList>
            <person name="Duran R.E."/>
            <person name="Barra B."/>
            <person name="Salva-Serra F."/>
            <person name="Mendez V."/>
            <person name="Moore E.R.B."/>
            <person name="Seeger M."/>
        </authorList>
    </citation>
    <scope>NUCLEOTIDE SEQUENCE [LARGE SCALE GENOMIC DNA]</scope>
    <source>
        <strain evidence="2 3">QD168</strain>
    </source>
</reference>
<dbReference type="InterPro" id="IPR012712">
    <property type="entry name" value="HpaR/FarR"/>
</dbReference>
<evidence type="ECO:0000259" key="1">
    <source>
        <dbReference type="PROSITE" id="PS50995"/>
    </source>
</evidence>
<dbReference type="GO" id="GO:0003677">
    <property type="term" value="F:DNA binding"/>
    <property type="evidence" value="ECO:0007669"/>
    <property type="project" value="InterPro"/>
</dbReference>
<accession>A0A3G2HYX2</accession>
<dbReference type="GO" id="GO:0003700">
    <property type="term" value="F:DNA-binding transcription factor activity"/>
    <property type="evidence" value="ECO:0007669"/>
    <property type="project" value="InterPro"/>
</dbReference>
<dbReference type="InterPro" id="IPR036390">
    <property type="entry name" value="WH_DNA-bd_sf"/>
</dbReference>